<dbReference type="EMBL" id="FOSR01000002">
    <property type="protein sequence ID" value="SFK38594.1"/>
    <property type="molecule type" value="Genomic_DNA"/>
</dbReference>
<organism evidence="1 2">
    <name type="scientific">Rhodanobacter glycinis</name>
    <dbReference type="NCBI Taxonomy" id="582702"/>
    <lineage>
        <taxon>Bacteria</taxon>
        <taxon>Pseudomonadati</taxon>
        <taxon>Pseudomonadota</taxon>
        <taxon>Gammaproteobacteria</taxon>
        <taxon>Lysobacterales</taxon>
        <taxon>Rhodanobacteraceae</taxon>
        <taxon>Rhodanobacter</taxon>
    </lineage>
</organism>
<accession>A0A1I3Z3E3</accession>
<dbReference type="AlphaFoldDB" id="A0A1I3Z3E3"/>
<keyword evidence="2" id="KW-1185">Reference proteome</keyword>
<evidence type="ECO:0000313" key="2">
    <source>
        <dbReference type="Proteomes" id="UP000198725"/>
    </source>
</evidence>
<proteinExistence type="predicted"/>
<reference evidence="2" key="1">
    <citation type="submission" date="2016-10" db="EMBL/GenBank/DDBJ databases">
        <authorList>
            <person name="Varghese N."/>
            <person name="Submissions S."/>
        </authorList>
    </citation>
    <scope>NUCLEOTIDE SEQUENCE [LARGE SCALE GENOMIC DNA]</scope>
    <source>
        <strain evidence="2">MO64</strain>
    </source>
</reference>
<dbReference type="RefSeq" id="WP_092701446.1">
    <property type="nucleotide sequence ID" value="NZ_FOSR01000002.1"/>
</dbReference>
<evidence type="ECO:0000313" key="1">
    <source>
        <dbReference type="EMBL" id="SFK38594.1"/>
    </source>
</evidence>
<gene>
    <name evidence="1" type="ORF">SAMN05192579_102173</name>
</gene>
<name>A0A1I3Z3E3_9GAMM</name>
<dbReference type="Proteomes" id="UP000198725">
    <property type="component" value="Unassembled WGS sequence"/>
</dbReference>
<protein>
    <submittedName>
        <fullName evidence="1">Uncharacterized protein</fullName>
    </submittedName>
</protein>
<sequence>MKGLSQRIVDFIAALEPSYTRQLADGHECALWLGDGTLLLPMDESHAAHEEGWVAVLWQGDGQRRSEVPGSLLASRAILQHAQLLGIGRAPDVTTATREILLAHFTRRTGITLRPDTALTAAHDSHPVRAEARATADLPVA</sequence>